<protein>
    <submittedName>
        <fullName evidence="3">FAD-dependent oxidoreductase</fullName>
    </submittedName>
</protein>
<dbReference type="RefSeq" id="WP_283753815.1">
    <property type="nucleotide sequence ID" value="NZ_JAQOSP010000080.1"/>
</dbReference>
<dbReference type="Gene3D" id="3.50.50.60">
    <property type="entry name" value="FAD/NAD(P)-binding domain"/>
    <property type="match status" value="1"/>
</dbReference>
<comment type="caution">
    <text evidence="3">The sequence shown here is derived from an EMBL/GenBank/DDBJ whole genome shotgun (WGS) entry which is preliminary data.</text>
</comment>
<reference evidence="3 4" key="1">
    <citation type="submission" date="2023-01" db="EMBL/GenBank/DDBJ databases">
        <title>Novel diversity within Roseofilum (Cyanobacteria; Desertifilaceae) from marine benthic mats with descriptions of four novel species.</title>
        <authorList>
            <person name="Wang Y."/>
            <person name="Berthold D.E."/>
            <person name="Hu J."/>
            <person name="Lefler F.W."/>
            <person name="Laughinghouse H.D. IV."/>
        </authorList>
    </citation>
    <scope>NUCLEOTIDE SEQUENCE [LARGE SCALE GENOMIC DNA]</scope>
    <source>
        <strain evidence="3 4">BLCC-M154</strain>
    </source>
</reference>
<feature type="domain" description="FAD dependent oxidoreductase" evidence="2">
    <location>
        <begin position="4"/>
        <end position="353"/>
    </location>
</feature>
<evidence type="ECO:0000313" key="4">
    <source>
        <dbReference type="Proteomes" id="UP001235303"/>
    </source>
</evidence>
<dbReference type="SUPFAM" id="SSF54373">
    <property type="entry name" value="FAD-linked reductases, C-terminal domain"/>
    <property type="match status" value="1"/>
</dbReference>
<dbReference type="PANTHER" id="PTHR13847:SF289">
    <property type="entry name" value="GLYCINE OXIDASE"/>
    <property type="match status" value="1"/>
</dbReference>
<organism evidence="3 4">
    <name type="scientific">Roseofilum acuticapitatum BLCC-M154</name>
    <dbReference type="NCBI Taxonomy" id="3022444"/>
    <lineage>
        <taxon>Bacteria</taxon>
        <taxon>Bacillati</taxon>
        <taxon>Cyanobacteriota</taxon>
        <taxon>Cyanophyceae</taxon>
        <taxon>Desertifilales</taxon>
        <taxon>Desertifilaceae</taxon>
        <taxon>Roseofilum</taxon>
        <taxon>Roseofilum acuticapitatum</taxon>
    </lineage>
</organism>
<dbReference type="Pfam" id="PF01266">
    <property type="entry name" value="DAO"/>
    <property type="match status" value="1"/>
</dbReference>
<evidence type="ECO:0000256" key="1">
    <source>
        <dbReference type="ARBA" id="ARBA00023002"/>
    </source>
</evidence>
<dbReference type="InterPro" id="IPR036188">
    <property type="entry name" value="FAD/NAD-bd_sf"/>
</dbReference>
<evidence type="ECO:0000259" key="2">
    <source>
        <dbReference type="Pfam" id="PF01266"/>
    </source>
</evidence>
<dbReference type="SUPFAM" id="SSF51905">
    <property type="entry name" value="FAD/NAD(P)-binding domain"/>
    <property type="match status" value="1"/>
</dbReference>
<dbReference type="Proteomes" id="UP001235303">
    <property type="component" value="Unassembled WGS sequence"/>
</dbReference>
<dbReference type="PANTHER" id="PTHR13847">
    <property type="entry name" value="SARCOSINE DEHYDROGENASE-RELATED"/>
    <property type="match status" value="1"/>
</dbReference>
<sequence>MTQILIIGAGVIGATIAYELSSVAEVEITVIDRTPGVQGCTSAALGVLMGCISQKTKGRAWQMRQTSIRRYDTLIPELEALCEREIPYNRQGILMLCSDEKQWQQKQKLAETRQKQGWDLQLWSRETLQERCPHLMVEGCLGAVYSPQDRQVHPQILTECLIQAAQLRGVRFEFGEEVVNLVAEDDGGYTVQTASQAWQGDRVIIAAGLGSPFLAQYLQSPLDIRPVLGQAIAYEGEILGDPEFQPVITSGDVHLVPLEAGRYWVGATVEFPDEEGEVMADEQLLNGVIEAAIGFCPGLQHLNITQQWSGLRPRPHNQPAPIIRQLPGHEQVWLATGHYRNGVLLAPATAQILIPFLQPQGVKL</sequence>
<keyword evidence="1" id="KW-0560">Oxidoreductase</keyword>
<dbReference type="InterPro" id="IPR006076">
    <property type="entry name" value="FAD-dep_OxRdtase"/>
</dbReference>
<name>A0ABT7AT18_9CYAN</name>
<dbReference type="EMBL" id="JAQOSP010000080">
    <property type="protein sequence ID" value="MDJ1170058.1"/>
    <property type="molecule type" value="Genomic_DNA"/>
</dbReference>
<gene>
    <name evidence="3" type="ORF">PMG71_11525</name>
</gene>
<evidence type="ECO:0000313" key="3">
    <source>
        <dbReference type="EMBL" id="MDJ1170058.1"/>
    </source>
</evidence>
<accession>A0ABT7AT18</accession>
<proteinExistence type="predicted"/>
<keyword evidence="4" id="KW-1185">Reference proteome</keyword>
<dbReference type="Gene3D" id="3.30.9.10">
    <property type="entry name" value="D-Amino Acid Oxidase, subunit A, domain 2"/>
    <property type="match status" value="1"/>
</dbReference>